<proteinExistence type="predicted"/>
<dbReference type="EMBL" id="MT872807">
    <property type="protein sequence ID" value="QWS78880.1"/>
    <property type="molecule type" value="Genomic_DNA"/>
</dbReference>
<name>A0A8F2DF04_9MOLU</name>
<dbReference type="AlphaFoldDB" id="A0A8F2DF04"/>
<evidence type="ECO:0000313" key="1">
    <source>
        <dbReference type="EMBL" id="QWS78880.1"/>
    </source>
</evidence>
<sequence>MKLFCYGCEKYFETTNRSFYFKILELTFCSKRCYKFIWKIIKSKEKNVALMKIWPRESKTEILLD</sequence>
<organism evidence="1">
    <name type="scientific">Mycoplasma anserisalpingitidis</name>
    <dbReference type="NCBI Taxonomy" id="519450"/>
    <lineage>
        <taxon>Bacteria</taxon>
        <taxon>Bacillati</taxon>
        <taxon>Mycoplasmatota</taxon>
        <taxon>Mollicutes</taxon>
        <taxon>Mycoplasmataceae</taxon>
        <taxon>Mycoplasma</taxon>
    </lineage>
</organism>
<accession>A0A8F2DF04</accession>
<reference evidence="1" key="1">
    <citation type="journal article" date="2021" name="Infect. Genet. Evol.">
        <title>Novel prophage-like sequences in Mycoplasma anserisalpingitidis.</title>
        <authorList>
            <person name="Kovacs A.B."/>
            <person name="Wehmann E."/>
            <person name="Svab D."/>
            <person name="Beko K."/>
            <person name="Grozner D."/>
            <person name="Mitter A."/>
            <person name="Bali K."/>
            <person name="Morrow C.J."/>
            <person name="Banyai K."/>
            <person name="Gyuranecz M."/>
        </authorList>
    </citation>
    <scope>NUCLEOTIDE SEQUENCE</scope>
    <source>
        <strain evidence="1">MYCAV270</strain>
    </source>
</reference>
<protein>
    <submittedName>
        <fullName evidence="1">Uncharacterized protein</fullName>
    </submittedName>
</protein>